<evidence type="ECO:0000259" key="5">
    <source>
        <dbReference type="Pfam" id="PF01301"/>
    </source>
</evidence>
<feature type="active site" description="Proton donor" evidence="4">
    <location>
        <position position="157"/>
    </location>
</feature>
<accession>A0AA86JBQ6</accession>
<dbReference type="InterPro" id="IPR031330">
    <property type="entry name" value="Gly_Hdrlase_35_cat"/>
</dbReference>
<dbReference type="PROSITE" id="PS01182">
    <property type="entry name" value="GLYCOSYL_HYDROL_F35"/>
    <property type="match status" value="1"/>
</dbReference>
<dbReference type="PIRSF" id="PIRSF006336">
    <property type="entry name" value="B-gal"/>
    <property type="match status" value="1"/>
</dbReference>
<dbReference type="Gene3D" id="2.60.120.260">
    <property type="entry name" value="Galactose-binding domain-like"/>
    <property type="match status" value="2"/>
</dbReference>
<evidence type="ECO:0000313" key="8">
    <source>
        <dbReference type="EMBL" id="CAG9701745.1"/>
    </source>
</evidence>
<dbReference type="EC" id="3.2.1.23" evidence="9"/>
<reference evidence="9" key="2">
    <citation type="submission" date="2022-10" db="EMBL/GenBank/DDBJ databases">
        <authorList>
            <person name="Aires J."/>
            <person name="Mesa V."/>
        </authorList>
    </citation>
    <scope>NUCLEOTIDE SEQUENCE</scope>
    <source>
        <strain evidence="9">Clostridium neonatale JD116</strain>
    </source>
</reference>
<evidence type="ECO:0000256" key="2">
    <source>
        <dbReference type="ARBA" id="ARBA00022801"/>
    </source>
</evidence>
<reference evidence="8" key="1">
    <citation type="submission" date="2021-10" db="EMBL/GenBank/DDBJ databases">
        <authorList>
            <person name="Mesa V."/>
        </authorList>
    </citation>
    <scope>NUCLEOTIDE SEQUENCE</scope>
    <source>
        <strain evidence="8">CC3_PB</strain>
    </source>
</reference>
<dbReference type="GO" id="GO:0004565">
    <property type="term" value="F:beta-galactosidase activity"/>
    <property type="evidence" value="ECO:0007669"/>
    <property type="project" value="UniProtKB-EC"/>
</dbReference>
<dbReference type="EMBL" id="CAKJVE010000001">
    <property type="protein sequence ID" value="CAG9701745.1"/>
    <property type="molecule type" value="Genomic_DNA"/>
</dbReference>
<dbReference type="GO" id="GO:0005975">
    <property type="term" value="P:carbohydrate metabolic process"/>
    <property type="evidence" value="ECO:0007669"/>
    <property type="project" value="InterPro"/>
</dbReference>
<comment type="similarity">
    <text evidence="1">Belongs to the glycosyl hydrolase 35 family.</text>
</comment>
<dbReference type="InterPro" id="IPR048912">
    <property type="entry name" value="BetaGal1-like_ABD1"/>
</dbReference>
<dbReference type="Pfam" id="PF21317">
    <property type="entry name" value="BetaGal_ABD_1"/>
    <property type="match status" value="1"/>
</dbReference>
<comment type="caution">
    <text evidence="8">The sequence shown here is derived from an EMBL/GenBank/DDBJ whole genome shotgun (WGS) entry which is preliminary data.</text>
</comment>
<evidence type="ECO:0000256" key="3">
    <source>
        <dbReference type="ARBA" id="ARBA00023295"/>
    </source>
</evidence>
<evidence type="ECO:0000313" key="10">
    <source>
        <dbReference type="Proteomes" id="UP000789738"/>
    </source>
</evidence>
<dbReference type="Gene3D" id="3.20.20.80">
    <property type="entry name" value="Glycosidases"/>
    <property type="match status" value="1"/>
</dbReference>
<feature type="active site" description="Nucleophile" evidence="4">
    <location>
        <position position="239"/>
    </location>
</feature>
<dbReference type="SUPFAM" id="SSF49785">
    <property type="entry name" value="Galactose-binding domain-like"/>
    <property type="match status" value="1"/>
</dbReference>
<dbReference type="SUPFAM" id="SSF51445">
    <property type="entry name" value="(Trans)glycosidases"/>
    <property type="match status" value="1"/>
</dbReference>
<protein>
    <submittedName>
        <fullName evidence="8">Beta-galactosidase</fullName>
        <ecNumber evidence="9">3.2.1.23</ecNumber>
    </submittedName>
</protein>
<dbReference type="PRINTS" id="PR00742">
    <property type="entry name" value="GLHYDRLASE35"/>
</dbReference>
<proteinExistence type="inferred from homology"/>
<dbReference type="InterPro" id="IPR019801">
    <property type="entry name" value="Glyco_hydro_35_CS"/>
</dbReference>
<dbReference type="AlphaFoldDB" id="A0AA86JBQ6"/>
<keyword evidence="2 9" id="KW-0378">Hydrolase</keyword>
<dbReference type="InterPro" id="IPR017853">
    <property type="entry name" value="GH"/>
</dbReference>
<dbReference type="EMBL" id="CAMTCP010000099">
    <property type="protein sequence ID" value="CAI3550538.1"/>
    <property type="molecule type" value="Genomic_DNA"/>
</dbReference>
<evidence type="ECO:0000259" key="7">
    <source>
        <dbReference type="Pfam" id="PF21467"/>
    </source>
</evidence>
<evidence type="ECO:0000259" key="6">
    <source>
        <dbReference type="Pfam" id="PF21317"/>
    </source>
</evidence>
<dbReference type="Pfam" id="PF21467">
    <property type="entry name" value="BetaGal_gal-bd"/>
    <property type="match status" value="1"/>
</dbReference>
<dbReference type="PANTHER" id="PTHR23421">
    <property type="entry name" value="BETA-GALACTOSIDASE RELATED"/>
    <property type="match status" value="1"/>
</dbReference>
<name>A0AA86JBQ6_9CLOT</name>
<dbReference type="InterPro" id="IPR001944">
    <property type="entry name" value="Glycoside_Hdrlase_35"/>
</dbReference>
<dbReference type="InterPro" id="IPR026283">
    <property type="entry name" value="B-gal_1-like"/>
</dbReference>
<feature type="domain" description="Glycoside hydrolase 35 catalytic" evidence="5">
    <location>
        <begin position="10"/>
        <end position="328"/>
    </location>
</feature>
<gene>
    <name evidence="9" type="ORF">CNEO2_180024</name>
    <name evidence="8" type="ORF">CNEO_10259</name>
</gene>
<evidence type="ECO:0000313" key="9">
    <source>
        <dbReference type="EMBL" id="CAI3550538.1"/>
    </source>
</evidence>
<feature type="domain" description="Beta-galactosidase 1-like first all-beta" evidence="6">
    <location>
        <begin position="370"/>
        <end position="484"/>
    </location>
</feature>
<dbReference type="RefSeq" id="WP_210886423.1">
    <property type="nucleotide sequence ID" value="NZ_CAKJVE010000001.1"/>
</dbReference>
<dbReference type="Proteomes" id="UP001189143">
    <property type="component" value="Unassembled WGS sequence"/>
</dbReference>
<dbReference type="InterPro" id="IPR008979">
    <property type="entry name" value="Galactose-bd-like_sf"/>
</dbReference>
<evidence type="ECO:0000256" key="1">
    <source>
        <dbReference type="ARBA" id="ARBA00009809"/>
    </source>
</evidence>
<dbReference type="Pfam" id="PF01301">
    <property type="entry name" value="Glyco_hydro_35"/>
    <property type="match status" value="1"/>
</dbReference>
<organism evidence="8 10">
    <name type="scientific">Clostridium neonatale</name>
    <dbReference type="NCBI Taxonomy" id="137838"/>
    <lineage>
        <taxon>Bacteria</taxon>
        <taxon>Bacillati</taxon>
        <taxon>Bacillota</taxon>
        <taxon>Clostridia</taxon>
        <taxon>Eubacteriales</taxon>
        <taxon>Clostridiaceae</taxon>
        <taxon>Clostridium</taxon>
    </lineage>
</organism>
<keyword evidence="3 9" id="KW-0326">Glycosidase</keyword>
<evidence type="ECO:0000256" key="4">
    <source>
        <dbReference type="PIRSR" id="PIRSR006336-1"/>
    </source>
</evidence>
<sequence>MGKIEITTDFIINDIKTKIISGAVHYFRIVPEYWKDTLEDLKDMGCNTVETYIPWNLHEPNEDEFSFDGINDVESFIKLAGEMGLYVIVRPSPYICAEWEFGGLPAWLLKKQNIKFRSNDELFLSLVDKYYSVLLPKLASLQIINGGPIILTQLENEYGSYSSDKEYLSSLYKMFKKYGIEIPVFTSDGTWNEALEAGSLLNSNVFPTGNFGSKPIENMKVLKDFMKRNNIIAPLMCMEFWDGWFNRWGEPIIRRDPKELAESAKEMMQLGSINFYMFHGGTNFGFMNGCSARENKDLPQITSYDYDAILTEWGAKTEKYHLLREIITGKKDILPDKRKTCKYAAAKRNRSVGLFETLDKISNFYHSKWPKTMEELDHYYGYIIYRSSFKGSNPKQRLRVVEASDRVKVFLNQNEIVTQYQEDNGKEIVMNIEPNINNELSILIENLGRVNYGAKLQSPSQSKGIRNGVIIDIHFHSEWDHYCINFDKIEDLDFSKEYKHGAGFHEYIFYIADTPNETFIDCSKFGKGVLFVNGHNCGRFWNTGPVLSLYIPAPFLKKGENKVIIFETEGKFDDKLEFSDKPKYTV</sequence>
<dbReference type="InterPro" id="IPR048913">
    <property type="entry name" value="BetaGal_gal-bd"/>
</dbReference>
<dbReference type="Proteomes" id="UP000789738">
    <property type="component" value="Unassembled WGS sequence"/>
</dbReference>
<dbReference type="FunFam" id="3.20.20.80:FF:000115">
    <property type="entry name" value="Beta-galactosidase"/>
    <property type="match status" value="1"/>
</dbReference>
<feature type="domain" description="Beta-galactosidase galactose-binding" evidence="7">
    <location>
        <begin position="504"/>
        <end position="561"/>
    </location>
</feature>